<organism evidence="1 2">
    <name type="scientific">Leuconostoc kimchii</name>
    <dbReference type="NCBI Taxonomy" id="136609"/>
    <lineage>
        <taxon>Bacteria</taxon>
        <taxon>Bacillati</taxon>
        <taxon>Bacillota</taxon>
        <taxon>Bacilli</taxon>
        <taxon>Lactobacillales</taxon>
        <taxon>Lactobacillaceae</taxon>
        <taxon>Leuconostoc</taxon>
    </lineage>
</organism>
<sequence length="85" mass="9699">MTHNSNNTMTIKELFNLMATHHSHTATLQFYDMADRYILTINDWHLNLNQSVAEDLITQLKSEKFAVITSKNGHPAVKLTQILSS</sequence>
<dbReference type="EMBL" id="CP037939">
    <property type="protein sequence ID" value="QBR47306.1"/>
    <property type="molecule type" value="Genomic_DNA"/>
</dbReference>
<reference evidence="1 2" key="1">
    <citation type="submission" date="2019-03" db="EMBL/GenBank/DDBJ databases">
        <title>Complete Genome Sequence of Leuconostoc kimchii strain NKJ218 Isolated from Homemade Kimchi.</title>
        <authorList>
            <person name="Jung J.Y."/>
            <person name="Jin H.M."/>
            <person name="Jung J.-W."/>
            <person name="Lee S.-Y."/>
            <person name="Ryu B.-G."/>
            <person name="Han S.-S."/>
            <person name="Kang H.K."/>
            <person name="Choi H.W."/>
            <person name="Chung E.J."/>
            <person name="Choi K.-M."/>
        </authorList>
    </citation>
    <scope>NUCLEOTIDE SEQUENCE [LARGE SCALE GENOMIC DNA]</scope>
    <source>
        <strain evidence="1 2">NKJ218</strain>
    </source>
</reference>
<protein>
    <submittedName>
        <fullName evidence="1">Phosphate acetyltransferase</fullName>
    </submittedName>
</protein>
<gene>
    <name evidence="1" type="ORF">EW139_03890</name>
</gene>
<dbReference type="Proteomes" id="UP000295756">
    <property type="component" value="Chromosome"/>
</dbReference>
<proteinExistence type="predicted"/>
<accession>A0ABX5SL87</accession>
<keyword evidence="2" id="KW-1185">Reference proteome</keyword>
<evidence type="ECO:0000313" key="1">
    <source>
        <dbReference type="EMBL" id="QBR47306.1"/>
    </source>
</evidence>
<evidence type="ECO:0000313" key="2">
    <source>
        <dbReference type="Proteomes" id="UP000295756"/>
    </source>
</evidence>
<name>A0ABX5SL87_9LACO</name>